<keyword evidence="3" id="KW-1185">Reference proteome</keyword>
<feature type="compositionally biased region" description="Polar residues" evidence="1">
    <location>
        <begin position="398"/>
        <end position="412"/>
    </location>
</feature>
<dbReference type="PANTHER" id="PTHR33700">
    <property type="entry name" value="MYB-LIKE PROTEIN X"/>
    <property type="match status" value="1"/>
</dbReference>
<feature type="compositionally biased region" description="Acidic residues" evidence="1">
    <location>
        <begin position="85"/>
        <end position="108"/>
    </location>
</feature>
<dbReference type="AlphaFoldDB" id="A0A4S4E3E1"/>
<feature type="compositionally biased region" description="Basic and acidic residues" evidence="1">
    <location>
        <begin position="263"/>
        <end position="278"/>
    </location>
</feature>
<accession>A0A4S4E3E1</accession>
<comment type="caution">
    <text evidence="2">The sequence shown here is derived from an EMBL/GenBank/DDBJ whole genome shotgun (WGS) entry which is preliminary data.</text>
</comment>
<feature type="compositionally biased region" description="Polar residues" evidence="1">
    <location>
        <begin position="281"/>
        <end position="342"/>
    </location>
</feature>
<reference evidence="2 3" key="1">
    <citation type="journal article" date="2018" name="Proc. Natl. Acad. Sci. U.S.A.">
        <title>Draft genome sequence of Camellia sinensis var. sinensis provides insights into the evolution of the tea genome and tea quality.</title>
        <authorList>
            <person name="Wei C."/>
            <person name="Yang H."/>
            <person name="Wang S."/>
            <person name="Zhao J."/>
            <person name="Liu C."/>
            <person name="Gao L."/>
            <person name="Xia E."/>
            <person name="Lu Y."/>
            <person name="Tai Y."/>
            <person name="She G."/>
            <person name="Sun J."/>
            <person name="Cao H."/>
            <person name="Tong W."/>
            <person name="Gao Q."/>
            <person name="Li Y."/>
            <person name="Deng W."/>
            <person name="Jiang X."/>
            <person name="Wang W."/>
            <person name="Chen Q."/>
            <person name="Zhang S."/>
            <person name="Li H."/>
            <person name="Wu J."/>
            <person name="Wang P."/>
            <person name="Li P."/>
            <person name="Shi C."/>
            <person name="Zheng F."/>
            <person name="Jian J."/>
            <person name="Huang B."/>
            <person name="Shan D."/>
            <person name="Shi M."/>
            <person name="Fang C."/>
            <person name="Yue Y."/>
            <person name="Li F."/>
            <person name="Li D."/>
            <person name="Wei S."/>
            <person name="Han B."/>
            <person name="Jiang C."/>
            <person name="Yin Y."/>
            <person name="Xia T."/>
            <person name="Zhang Z."/>
            <person name="Bennetzen J.L."/>
            <person name="Zhao S."/>
            <person name="Wan X."/>
        </authorList>
    </citation>
    <scope>NUCLEOTIDE SEQUENCE [LARGE SCALE GENOMIC DNA]</scope>
    <source>
        <strain evidence="3">cv. Shuchazao</strain>
        <tissue evidence="2">Leaf</tissue>
    </source>
</reference>
<dbReference type="Proteomes" id="UP000306102">
    <property type="component" value="Unassembled WGS sequence"/>
</dbReference>
<protein>
    <submittedName>
        <fullName evidence="2">Uncharacterized protein</fullName>
    </submittedName>
</protein>
<dbReference type="EMBL" id="SDRB02007903">
    <property type="protein sequence ID" value="THG10419.1"/>
    <property type="molecule type" value="Genomic_DNA"/>
</dbReference>
<evidence type="ECO:0000313" key="3">
    <source>
        <dbReference type="Proteomes" id="UP000306102"/>
    </source>
</evidence>
<organism evidence="2 3">
    <name type="scientific">Camellia sinensis var. sinensis</name>
    <name type="common">China tea</name>
    <dbReference type="NCBI Taxonomy" id="542762"/>
    <lineage>
        <taxon>Eukaryota</taxon>
        <taxon>Viridiplantae</taxon>
        <taxon>Streptophyta</taxon>
        <taxon>Embryophyta</taxon>
        <taxon>Tracheophyta</taxon>
        <taxon>Spermatophyta</taxon>
        <taxon>Magnoliopsida</taxon>
        <taxon>eudicotyledons</taxon>
        <taxon>Gunneridae</taxon>
        <taxon>Pentapetalae</taxon>
        <taxon>asterids</taxon>
        <taxon>Ericales</taxon>
        <taxon>Theaceae</taxon>
        <taxon>Camellia</taxon>
    </lineage>
</organism>
<feature type="compositionally biased region" description="Basic and acidic residues" evidence="1">
    <location>
        <begin position="152"/>
        <end position="163"/>
    </location>
</feature>
<gene>
    <name evidence="2" type="ORF">TEA_025190</name>
</gene>
<evidence type="ECO:0000256" key="1">
    <source>
        <dbReference type="SAM" id="MobiDB-lite"/>
    </source>
</evidence>
<name>A0A4S4E3E1_CAMSN</name>
<feature type="compositionally biased region" description="Low complexity" evidence="1">
    <location>
        <begin position="384"/>
        <end position="396"/>
    </location>
</feature>
<evidence type="ECO:0000313" key="2">
    <source>
        <dbReference type="EMBL" id="THG10419.1"/>
    </source>
</evidence>
<feature type="region of interest" description="Disordered" evidence="1">
    <location>
        <begin position="75"/>
        <end position="487"/>
    </location>
</feature>
<feature type="compositionally biased region" description="Basic and acidic residues" evidence="1">
    <location>
        <begin position="109"/>
        <end position="145"/>
    </location>
</feature>
<feature type="compositionally biased region" description="Basic and acidic residues" evidence="1">
    <location>
        <begin position="174"/>
        <end position="198"/>
    </location>
</feature>
<sequence length="487" mass="53495">MFKQSPSRNHRSKGIKVKRVLQICVLLAVCFWLVYQVKHSHDKKKEFDENDAKLSHEKHFDGEISKIGRKAILPGLEETTMKNDEVEEEETGGGGEEEENKQNEEEEKKEDKSEEKEDEGRGGGDDQIAERDQQKSEIGVEHEVDFIDEEMEREKADEKEAESKGVQNENENSLEDRNHGGGNRNAHEAREEHYRADDASSAVTHETEGGSLENSNKKTEMNSLGEENKVNNAEEITVAQNRTGIEDAKGEMVENVVSPNVTGKEEKRYEIGSSKSEDSWLLNSTMTTEANNQPEIGNNNSTDGSLETNNLSLQNETETKASASKAQNATVEGTTSEDSALQTIALGQENNSNATASKNNQSDSNLMISSNTENLESAAKGEFSNSLSTSELSISEKVATSNASVGVEGTSTTEEHTDATRNEKSETSNGTDVKDESRDSAKTENPDVVHHDPVDSSIPLEKDVRADLDTLPEIRTEGSNNEDAAAE</sequence>
<feature type="compositionally biased region" description="Polar residues" evidence="1">
    <location>
        <begin position="477"/>
        <end position="487"/>
    </location>
</feature>
<dbReference type="STRING" id="542762.A0A4S4E3E1"/>
<dbReference type="PANTHER" id="PTHR33700:SF4">
    <property type="entry name" value="MYB-LIKE PROTEIN X"/>
    <property type="match status" value="1"/>
</dbReference>
<proteinExistence type="predicted"/>
<feature type="compositionally biased region" description="Polar residues" evidence="1">
    <location>
        <begin position="348"/>
        <end position="375"/>
    </location>
</feature>
<feature type="compositionally biased region" description="Basic and acidic residues" evidence="1">
    <location>
        <begin position="413"/>
        <end position="476"/>
    </location>
</feature>